<dbReference type="CDD" id="cd00086">
    <property type="entry name" value="homeodomain"/>
    <property type="match status" value="1"/>
</dbReference>
<feature type="compositionally biased region" description="Polar residues" evidence="7">
    <location>
        <begin position="38"/>
        <end position="49"/>
    </location>
</feature>
<evidence type="ECO:0000313" key="9">
    <source>
        <dbReference type="EMBL" id="KAF7488253.1"/>
    </source>
</evidence>
<dbReference type="InterPro" id="IPR001356">
    <property type="entry name" value="HD"/>
</dbReference>
<dbReference type="GO" id="GO:0006355">
    <property type="term" value="P:regulation of DNA-templated transcription"/>
    <property type="evidence" value="ECO:0007669"/>
    <property type="project" value="InterPro"/>
</dbReference>
<dbReference type="SUPFAM" id="SSF46689">
    <property type="entry name" value="Homeodomain-like"/>
    <property type="match status" value="1"/>
</dbReference>
<keyword evidence="5 6" id="KW-0539">Nucleus</keyword>
<feature type="region of interest" description="Disordered" evidence="7">
    <location>
        <begin position="23"/>
        <end position="49"/>
    </location>
</feature>
<dbReference type="InterPro" id="IPR032453">
    <property type="entry name" value="PKNOX/Meis_N"/>
</dbReference>
<dbReference type="GO" id="GO:0048646">
    <property type="term" value="P:anatomical structure formation involved in morphogenesis"/>
    <property type="evidence" value="ECO:0007669"/>
    <property type="project" value="UniProtKB-ARBA"/>
</dbReference>
<dbReference type="OMA" id="TNHANAM"/>
<reference evidence="9" key="2">
    <citation type="submission" date="2020-01" db="EMBL/GenBank/DDBJ databases">
        <authorList>
            <person name="Korhonen P.K.K."/>
            <person name="Guangxu M.G."/>
            <person name="Wang T.W."/>
            <person name="Stroehlein A.J.S."/>
            <person name="Young N.D."/>
            <person name="Ang C.-S.A."/>
            <person name="Fernando D.W.F."/>
            <person name="Lu H.L."/>
            <person name="Taylor S.T."/>
            <person name="Ehtesham M.E.M."/>
            <person name="Najaraj S.H.N."/>
            <person name="Harsha G.H.G."/>
            <person name="Madugundu A.M."/>
            <person name="Renuse S.R."/>
            <person name="Holt D.H."/>
            <person name="Pandey A.P."/>
            <person name="Papenfuss A.P."/>
            <person name="Gasser R.B.G."/>
            <person name="Fischer K.F."/>
        </authorList>
    </citation>
    <scope>NUCLEOTIDE SEQUENCE</scope>
    <source>
        <strain evidence="9">SSS_KF_BRIS2020</strain>
    </source>
</reference>
<dbReference type="OrthoDB" id="10056939at2759"/>
<dbReference type="GO" id="GO:0000987">
    <property type="term" value="F:cis-regulatory region sequence-specific DNA binding"/>
    <property type="evidence" value="ECO:0007669"/>
    <property type="project" value="UniProtKB-ARBA"/>
</dbReference>
<dbReference type="GO" id="GO:0001654">
    <property type="term" value="P:eye development"/>
    <property type="evidence" value="ECO:0007669"/>
    <property type="project" value="UniProtKB-ARBA"/>
</dbReference>
<organism evidence="9">
    <name type="scientific">Sarcoptes scabiei</name>
    <name type="common">Itch mite</name>
    <name type="synonym">Acarus scabiei</name>
    <dbReference type="NCBI Taxonomy" id="52283"/>
    <lineage>
        <taxon>Eukaryota</taxon>
        <taxon>Metazoa</taxon>
        <taxon>Ecdysozoa</taxon>
        <taxon>Arthropoda</taxon>
        <taxon>Chelicerata</taxon>
        <taxon>Arachnida</taxon>
        <taxon>Acari</taxon>
        <taxon>Acariformes</taxon>
        <taxon>Sarcoptiformes</taxon>
        <taxon>Astigmata</taxon>
        <taxon>Psoroptidia</taxon>
        <taxon>Sarcoptoidea</taxon>
        <taxon>Sarcoptidae</taxon>
        <taxon>Sarcoptinae</taxon>
        <taxon>Sarcoptes</taxon>
    </lineage>
</organism>
<reference evidence="10" key="3">
    <citation type="submission" date="2022-06" db="UniProtKB">
        <authorList>
            <consortium name="EnsemblMetazoa"/>
        </authorList>
    </citation>
    <scope>IDENTIFICATION</scope>
</reference>
<gene>
    <name evidence="9" type="ORF">SSS_4275</name>
</gene>
<evidence type="ECO:0000313" key="10">
    <source>
        <dbReference type="EnsemblMetazoa" id="KAF7488253.1"/>
    </source>
</evidence>
<dbReference type="InterPro" id="IPR009057">
    <property type="entry name" value="Homeodomain-like_sf"/>
</dbReference>
<keyword evidence="11" id="KW-1185">Reference proteome</keyword>
<evidence type="ECO:0000256" key="5">
    <source>
        <dbReference type="ARBA" id="ARBA00023242"/>
    </source>
</evidence>
<evidence type="ECO:0000256" key="2">
    <source>
        <dbReference type="ARBA" id="ARBA00009661"/>
    </source>
</evidence>
<dbReference type="Pfam" id="PF05920">
    <property type="entry name" value="Homeobox_KN"/>
    <property type="match status" value="1"/>
</dbReference>
<keyword evidence="4 6" id="KW-0371">Homeobox</keyword>
<evidence type="ECO:0000256" key="1">
    <source>
        <dbReference type="ARBA" id="ARBA00004123"/>
    </source>
</evidence>
<dbReference type="EnsemblMetazoa" id="SSS_4275s_mrna">
    <property type="protein sequence ID" value="KAF7488253.1"/>
    <property type="gene ID" value="SSS_4275"/>
</dbReference>
<evidence type="ECO:0000313" key="11">
    <source>
        <dbReference type="Proteomes" id="UP000070412"/>
    </source>
</evidence>
<feature type="domain" description="Homeobox" evidence="8">
    <location>
        <begin position="298"/>
        <end position="361"/>
    </location>
</feature>
<proteinExistence type="inferred from homology"/>
<evidence type="ECO:0000256" key="3">
    <source>
        <dbReference type="ARBA" id="ARBA00023125"/>
    </source>
</evidence>
<dbReference type="GO" id="GO:0048663">
    <property type="term" value="P:neuron fate commitment"/>
    <property type="evidence" value="ECO:0007669"/>
    <property type="project" value="UniProtKB-ARBA"/>
</dbReference>
<dbReference type="Pfam" id="PF16493">
    <property type="entry name" value="Meis_PKNOX_N"/>
    <property type="match status" value="1"/>
</dbReference>
<evidence type="ECO:0000256" key="7">
    <source>
        <dbReference type="SAM" id="MobiDB-lite"/>
    </source>
</evidence>
<feature type="DNA-binding region" description="Homeobox" evidence="6">
    <location>
        <begin position="300"/>
        <end position="362"/>
    </location>
</feature>
<sequence>MTHRYDDGLYGSMESPYSSMSLGSAHGGHLNHGGAPSMHNSYHNNNHVMSQMPDVHKRDKDAIYGHPLFPLLALIFEKCELATCTPREPGVTGGDVCSSESFNEDIAVFAKQIRQEKPYYVPNPELDSLMVQAIQVLRFHLLELEKVHELCDNFCQRYISCLKGKMPIDLVIDERDTKPDLGDNNNSSSNGSGGPGAGLGGSSNGGRGGNSDHGHHSDSASTPDHQRPPSQSLNPYGHGLHDDVRSPNGSTGTPGPLSQQPSSQQSTDNNSEAGSFLGDASIGSGDGTGDDDDDDRSKKRQKKRGIFPKVATNIMRAWLFQHLTHPYPSEDQKKQLAQDTGLTILQVNNWFINARRRIVQPMIDQSNRADLGGSLGSASSAYSPDPNMSYLIDSSQQFRPPGMQGCADGPMGMAGHMGGMGGYSSINSQLRSPVHSQMLLPGHPHAAMMMGHPMGHPGIPQGSPYDSSGQHIMDIHAS</sequence>
<comment type="similarity">
    <text evidence="2">Belongs to the TALE/MEIS homeobox family.</text>
</comment>
<dbReference type="SMART" id="SM00389">
    <property type="entry name" value="HOX"/>
    <property type="match status" value="1"/>
</dbReference>
<feature type="compositionally biased region" description="Gly residues" evidence="7">
    <location>
        <begin position="191"/>
        <end position="209"/>
    </location>
</feature>
<name>A0A834R1N6_SARSC</name>
<dbReference type="InterPro" id="IPR008422">
    <property type="entry name" value="KN_HD"/>
</dbReference>
<protein>
    <submittedName>
        <fullName evidence="9">Homeobox protein homothorax</fullName>
    </submittedName>
</protein>
<dbReference type="Proteomes" id="UP000070412">
    <property type="component" value="Unassembled WGS sequence"/>
</dbReference>
<dbReference type="EMBL" id="WVUK01000066">
    <property type="protein sequence ID" value="KAF7488253.1"/>
    <property type="molecule type" value="Genomic_DNA"/>
</dbReference>
<dbReference type="PROSITE" id="PS50071">
    <property type="entry name" value="HOMEOBOX_2"/>
    <property type="match status" value="1"/>
</dbReference>
<dbReference type="FunFam" id="1.10.10.60:FF:000004">
    <property type="entry name" value="Meis2 homeobox isoform 2c"/>
    <property type="match status" value="1"/>
</dbReference>
<accession>A0A834R1N6</accession>
<dbReference type="GO" id="GO:0005634">
    <property type="term" value="C:nucleus"/>
    <property type="evidence" value="ECO:0007669"/>
    <property type="project" value="UniProtKB-SubCell"/>
</dbReference>
<dbReference type="Gene3D" id="1.10.10.60">
    <property type="entry name" value="Homeodomain-like"/>
    <property type="match status" value="1"/>
</dbReference>
<evidence type="ECO:0000256" key="6">
    <source>
        <dbReference type="PROSITE-ProRule" id="PRU00108"/>
    </source>
</evidence>
<dbReference type="AlphaFoldDB" id="A0A834R1N6"/>
<reference evidence="11" key="1">
    <citation type="journal article" date="2020" name="PLoS Negl. Trop. Dis.">
        <title>High-quality nuclear genome for Sarcoptes scabiei-A critical resource for a neglected parasite.</title>
        <authorList>
            <person name="Korhonen P.K."/>
            <person name="Gasser R.B."/>
            <person name="Ma G."/>
            <person name="Wang T."/>
            <person name="Stroehlein A.J."/>
            <person name="Young N.D."/>
            <person name="Ang C.S."/>
            <person name="Fernando D.D."/>
            <person name="Lu H.C."/>
            <person name="Taylor S."/>
            <person name="Reynolds S.L."/>
            <person name="Mofiz E."/>
            <person name="Najaraj S.H."/>
            <person name="Gowda H."/>
            <person name="Madugundu A."/>
            <person name="Renuse S."/>
            <person name="Holt D."/>
            <person name="Pandey A."/>
            <person name="Papenfuss A.T."/>
            <person name="Fischer K."/>
        </authorList>
    </citation>
    <scope>NUCLEOTIDE SEQUENCE [LARGE SCALE GENOMIC DNA]</scope>
</reference>
<feature type="region of interest" description="Disordered" evidence="7">
    <location>
        <begin position="175"/>
        <end position="307"/>
    </location>
</feature>
<dbReference type="PANTHER" id="PTHR11850">
    <property type="entry name" value="HOMEOBOX PROTEIN TRANSCRIPTION FACTORS"/>
    <property type="match status" value="1"/>
</dbReference>
<evidence type="ECO:0000256" key="4">
    <source>
        <dbReference type="ARBA" id="ARBA00023155"/>
    </source>
</evidence>
<evidence type="ECO:0000259" key="8">
    <source>
        <dbReference type="PROSITE" id="PS50071"/>
    </source>
</evidence>
<keyword evidence="3 6" id="KW-0238">DNA-binding</keyword>
<dbReference type="InterPro" id="IPR050224">
    <property type="entry name" value="TALE_homeobox"/>
</dbReference>
<feature type="compositionally biased region" description="Polar residues" evidence="7">
    <location>
        <begin position="247"/>
        <end position="257"/>
    </location>
</feature>
<comment type="subcellular location">
    <subcellularLocation>
        <location evidence="1 6">Nucleus</location>
    </subcellularLocation>
</comment>